<feature type="transmembrane region" description="Helical" evidence="4">
    <location>
        <begin position="255"/>
        <end position="273"/>
    </location>
</feature>
<dbReference type="PANTHER" id="PTHR44227">
    <property type="match status" value="1"/>
</dbReference>
<gene>
    <name evidence="5" type="ORF">GPA25_21185</name>
</gene>
<dbReference type="InterPro" id="IPR011990">
    <property type="entry name" value="TPR-like_helical_dom_sf"/>
</dbReference>
<evidence type="ECO:0000256" key="1">
    <source>
        <dbReference type="ARBA" id="ARBA00022737"/>
    </source>
</evidence>
<keyword evidence="4" id="KW-1133">Transmembrane helix</keyword>
<feature type="repeat" description="TPR" evidence="3">
    <location>
        <begin position="420"/>
        <end position="453"/>
    </location>
</feature>
<feature type="transmembrane region" description="Helical" evidence="4">
    <location>
        <begin position="280"/>
        <end position="298"/>
    </location>
</feature>
<evidence type="ECO:0000256" key="2">
    <source>
        <dbReference type="ARBA" id="ARBA00022803"/>
    </source>
</evidence>
<dbReference type="Gene3D" id="1.25.40.10">
    <property type="entry name" value="Tetratricopeptide repeat domain"/>
    <property type="match status" value="1"/>
</dbReference>
<protein>
    <submittedName>
        <fullName evidence="5">Tetratricopeptide repeat protein</fullName>
    </submittedName>
</protein>
<keyword evidence="1" id="KW-0677">Repeat</keyword>
<feature type="transmembrane region" description="Helical" evidence="4">
    <location>
        <begin position="147"/>
        <end position="165"/>
    </location>
</feature>
<organism evidence="5 6">
    <name type="scientific">Aromatoleum diolicum</name>
    <dbReference type="NCBI Taxonomy" id="75796"/>
    <lineage>
        <taxon>Bacteria</taxon>
        <taxon>Pseudomonadati</taxon>
        <taxon>Pseudomonadota</taxon>
        <taxon>Betaproteobacteria</taxon>
        <taxon>Rhodocyclales</taxon>
        <taxon>Rhodocyclaceae</taxon>
        <taxon>Aromatoleum</taxon>
    </lineage>
</organism>
<dbReference type="PANTHER" id="PTHR44227:SF3">
    <property type="entry name" value="PROTEIN O-MANNOSYL-TRANSFERASE TMTC4"/>
    <property type="match status" value="1"/>
</dbReference>
<accession>A0ABX1QFQ0</accession>
<dbReference type="InterPro" id="IPR052346">
    <property type="entry name" value="O-mannosyl-transferase_TMTC"/>
</dbReference>
<evidence type="ECO:0000256" key="4">
    <source>
        <dbReference type="SAM" id="Phobius"/>
    </source>
</evidence>
<feature type="transmembrane region" description="Helical" evidence="4">
    <location>
        <begin position="177"/>
        <end position="197"/>
    </location>
</feature>
<evidence type="ECO:0000256" key="3">
    <source>
        <dbReference type="PROSITE-ProRule" id="PRU00339"/>
    </source>
</evidence>
<dbReference type="EMBL" id="WTVQ01000056">
    <property type="protein sequence ID" value="NMG77273.1"/>
    <property type="molecule type" value="Genomic_DNA"/>
</dbReference>
<evidence type="ECO:0000313" key="5">
    <source>
        <dbReference type="EMBL" id="NMG77273.1"/>
    </source>
</evidence>
<feature type="transmembrane region" description="Helical" evidence="4">
    <location>
        <begin position="310"/>
        <end position="328"/>
    </location>
</feature>
<feature type="transmembrane region" description="Helical" evidence="4">
    <location>
        <begin position="71"/>
        <end position="90"/>
    </location>
</feature>
<keyword evidence="2 3" id="KW-0802">TPR repeat</keyword>
<feature type="transmembrane region" description="Helical" evidence="4">
    <location>
        <begin position="96"/>
        <end position="116"/>
    </location>
</feature>
<comment type="caution">
    <text evidence="5">The sequence shown here is derived from an EMBL/GenBank/DDBJ whole genome shotgun (WGS) entry which is preliminary data.</text>
</comment>
<feature type="transmembrane region" description="Helical" evidence="4">
    <location>
        <begin position="335"/>
        <end position="352"/>
    </location>
</feature>
<keyword evidence="4" id="KW-0812">Transmembrane</keyword>
<feature type="repeat" description="TPR" evidence="3">
    <location>
        <begin position="386"/>
        <end position="419"/>
    </location>
</feature>
<reference evidence="5 6" key="1">
    <citation type="submission" date="2019-12" db="EMBL/GenBank/DDBJ databases">
        <title>Comparative genomics gives insights into the taxonomy of the Azoarcus-Aromatoleum group and reveals separate origins of nif in the plant-associated Azoarcus and non-plant-associated Aromatoleum sub-groups.</title>
        <authorList>
            <person name="Lafos M."/>
            <person name="Maluk M."/>
            <person name="Batista M."/>
            <person name="Junghare M."/>
            <person name="Carmona M."/>
            <person name="Faoro H."/>
            <person name="Cruz L.M."/>
            <person name="Battistoni F."/>
            <person name="De Souza E."/>
            <person name="Pedrosa F."/>
            <person name="Chen W.-M."/>
            <person name="Poole P.S."/>
            <person name="Dixon R.A."/>
            <person name="James E.K."/>
        </authorList>
    </citation>
    <scope>NUCLEOTIDE SEQUENCE [LARGE SCALE GENOMIC DNA]</scope>
    <source>
        <strain evidence="5 6">22Lin</strain>
    </source>
</reference>
<sequence>MEGLLGAARGAYLSLRPVASVSFAIDWWRSGGTPATFLATNLALHVLTGWALFSLLLSVLRVAALAQPRPALIVAAGAATLWWALQPIHVQAVSYAVQRMTELAALFSVLCVWTYLQARKAERGAILWSGASLLSLALAALSKENAWITPALILMAEFLVLRNAAPLVRSFVDRALLALPVIALGLALTDVVVGGPLSQWALRGYEGRDFTLVERLLTQPKVVAFHVSQILWPMPGRFSLEHDIAIVHSLASAEFWLPLVAILAWSLCGLWLAAHRGTRIVGFFTLWVPVTLSIESSFVPLEMVFEHRMYLPSVGFAGLIALGLVHSARRPRTRAIPAWALLAGAILLSLWATTQRVPQWRTEATLYEQAVRLAPHSARAWNHLGIATLNQRENEHLPQDRYDRALVAFARAIELDPASASPWTNRGVARYLRGDRQSAQNDLEKAIALEPDEAVAHHYLARIYGDQGRHAEARAVRHRACWLGVASDCYR</sequence>
<keyword evidence="4" id="KW-0472">Membrane</keyword>
<dbReference type="InterPro" id="IPR019734">
    <property type="entry name" value="TPR_rpt"/>
</dbReference>
<dbReference type="Pfam" id="PF13371">
    <property type="entry name" value="TPR_9"/>
    <property type="match status" value="1"/>
</dbReference>
<keyword evidence="6" id="KW-1185">Reference proteome</keyword>
<dbReference type="SMART" id="SM00028">
    <property type="entry name" value="TPR"/>
    <property type="match status" value="2"/>
</dbReference>
<dbReference type="PROSITE" id="PS50005">
    <property type="entry name" value="TPR"/>
    <property type="match status" value="2"/>
</dbReference>
<name>A0ABX1QFQ0_9RHOO</name>
<feature type="transmembrane region" description="Helical" evidence="4">
    <location>
        <begin position="44"/>
        <end position="64"/>
    </location>
</feature>
<proteinExistence type="predicted"/>
<evidence type="ECO:0000313" key="6">
    <source>
        <dbReference type="Proteomes" id="UP000648984"/>
    </source>
</evidence>
<feature type="transmembrane region" description="Helical" evidence="4">
    <location>
        <begin position="125"/>
        <end position="141"/>
    </location>
</feature>
<dbReference type="Proteomes" id="UP000648984">
    <property type="component" value="Unassembled WGS sequence"/>
</dbReference>
<dbReference type="SUPFAM" id="SSF48452">
    <property type="entry name" value="TPR-like"/>
    <property type="match status" value="1"/>
</dbReference>